<dbReference type="EMBL" id="BAAARV010000024">
    <property type="protein sequence ID" value="GAA2344883.1"/>
    <property type="molecule type" value="Genomic_DNA"/>
</dbReference>
<evidence type="ECO:0000313" key="3">
    <source>
        <dbReference type="Proteomes" id="UP001501444"/>
    </source>
</evidence>
<protein>
    <submittedName>
        <fullName evidence="2">Uncharacterized protein</fullName>
    </submittedName>
</protein>
<evidence type="ECO:0000313" key="2">
    <source>
        <dbReference type="EMBL" id="GAA2344883.1"/>
    </source>
</evidence>
<proteinExistence type="predicted"/>
<comment type="caution">
    <text evidence="2">The sequence shown here is derived from an EMBL/GenBank/DDBJ whole genome shotgun (WGS) entry which is preliminary data.</text>
</comment>
<name>A0ABN3G5T3_9ACTN</name>
<organism evidence="2 3">
    <name type="scientific">Dactylosporangium salmoneum</name>
    <dbReference type="NCBI Taxonomy" id="53361"/>
    <lineage>
        <taxon>Bacteria</taxon>
        <taxon>Bacillati</taxon>
        <taxon>Actinomycetota</taxon>
        <taxon>Actinomycetes</taxon>
        <taxon>Micromonosporales</taxon>
        <taxon>Micromonosporaceae</taxon>
        <taxon>Dactylosporangium</taxon>
    </lineage>
</organism>
<reference evidence="2 3" key="1">
    <citation type="journal article" date="2019" name="Int. J. Syst. Evol. Microbiol.">
        <title>The Global Catalogue of Microorganisms (GCM) 10K type strain sequencing project: providing services to taxonomists for standard genome sequencing and annotation.</title>
        <authorList>
            <consortium name="The Broad Institute Genomics Platform"/>
            <consortium name="The Broad Institute Genome Sequencing Center for Infectious Disease"/>
            <person name="Wu L."/>
            <person name="Ma J."/>
        </authorList>
    </citation>
    <scope>NUCLEOTIDE SEQUENCE [LARGE SCALE GENOMIC DNA]</scope>
    <source>
        <strain evidence="2 3">JCM 3272</strain>
    </source>
</reference>
<evidence type="ECO:0000256" key="1">
    <source>
        <dbReference type="SAM" id="MobiDB-lite"/>
    </source>
</evidence>
<keyword evidence="3" id="KW-1185">Reference proteome</keyword>
<sequence length="199" mass="21867">MRNPAYFPGTVPLALRIRCRPNRIRQVANALTRRTDTVWVDILGGGDEISAVFFLDGPDARNTLLLRDLPATDAVRSWTAHTLLRVFPAVFRWTAGLLSAEETAQLSLDPPAAAPAPRHEAARSSSLRKPPRAGRQVIRWARSTAGRCVRGGARSRERCGRQPSSWRASDLALLWSVSLQRPGDVGMGLGKLDRDIGLQ</sequence>
<dbReference type="Proteomes" id="UP001501444">
    <property type="component" value="Unassembled WGS sequence"/>
</dbReference>
<feature type="region of interest" description="Disordered" evidence="1">
    <location>
        <begin position="109"/>
        <end position="135"/>
    </location>
</feature>
<accession>A0ABN3G5T3</accession>
<gene>
    <name evidence="2" type="ORF">GCM10010170_030670</name>
</gene>